<feature type="compositionally biased region" description="Low complexity" evidence="5">
    <location>
        <begin position="168"/>
        <end position="195"/>
    </location>
</feature>
<name>A0A1Y2EP65_9FUNG</name>
<dbReference type="PROSITE" id="PS50089">
    <property type="entry name" value="ZF_RING_2"/>
    <property type="match status" value="1"/>
</dbReference>
<dbReference type="Gene3D" id="3.30.40.10">
    <property type="entry name" value="Zinc/RING finger domain, C3HC4 (zinc finger)"/>
    <property type="match status" value="1"/>
</dbReference>
<dbReference type="InterPro" id="IPR013083">
    <property type="entry name" value="Znf_RING/FYVE/PHD"/>
</dbReference>
<evidence type="ECO:0000313" key="7">
    <source>
        <dbReference type="EMBL" id="ORY73308.1"/>
    </source>
</evidence>
<dbReference type="STRING" id="1754190.A0A1Y2EP65"/>
<feature type="compositionally biased region" description="Low complexity" evidence="5">
    <location>
        <begin position="88"/>
        <end position="125"/>
    </location>
</feature>
<sequence>MNINNSDNNSNKSNNNKNNIHCLKSSKEDKQKSKRLSRNTGKKAMNEKVKNELKETPKQSRTNKRELDSNNEDKETLVPEKRLKSEVTISGSSSTTNNNKNSYKNNNNSNDVDSLMSSSSSSISSRTKRKSGPGLKDRILNLISPKKRKENKRSHEVLKQISKKNSKKATTNSTTNTNNLTQSQSNNFNTPSTANTTRATNLNTINVENFRNNYRSNINSSLSRRVLIGPIIVSGPVRGAPLIQVLSTSNHDLRGGRITVRTSINSNRNLNPGIINTSSQLNTTHSTTTSTTPLTTSSTTPSTTTPSTTTTTTSTTPSNTSTANPFASFTNINSISPFYLVYHTRYRNPNTYTFSERSTTTPSTRSSTTPIIRDPLNRTPITITSNSNNSNINGIENIFNPLRNIFGGQIIFITDGSTTNYANSQSDYIPIQVRFSIPLNGNAPLMLYEDLLRLEEILGQVRARNASVADLQRDHSLYIYDAKNKILVLKEDSKEKTTSKEVKTDINFKNSNKNDTFIDNASSSSSILNEKVSNVKEEKIKSEKQKNKEETAPTFGDNKTVDIKNLLGSTGTQCIICLCEYEDQDELRVLHCKHAFHKQCIDQWISKYVNNCPVCRGDGVKRENTNSNTINLNNNNNNNFTNGRSNNSNNNNENNTSTFGRSNINHPRINTNIHININTNGVQNINRNTESNHRFNINNSNNNSRGMSFSSNNSDYLNSEFFNLMQPSILSSTNITFDPENFIRSSSQIK</sequence>
<feature type="compositionally biased region" description="Basic and acidic residues" evidence="5">
    <location>
        <begin position="44"/>
        <end position="85"/>
    </location>
</feature>
<feature type="region of interest" description="Disordered" evidence="5">
    <location>
        <begin position="353"/>
        <end position="380"/>
    </location>
</feature>
<accession>A0A1Y2EP65</accession>
<feature type="region of interest" description="Disordered" evidence="5">
    <location>
        <begin position="626"/>
        <end position="665"/>
    </location>
</feature>
<dbReference type="Proteomes" id="UP000193920">
    <property type="component" value="Unassembled WGS sequence"/>
</dbReference>
<dbReference type="EMBL" id="MCOG01000034">
    <property type="protein sequence ID" value="ORY73308.1"/>
    <property type="molecule type" value="Genomic_DNA"/>
</dbReference>
<feature type="compositionally biased region" description="Low complexity" evidence="5">
    <location>
        <begin position="357"/>
        <end position="370"/>
    </location>
</feature>
<feature type="region of interest" description="Disordered" evidence="5">
    <location>
        <begin position="1"/>
        <end position="195"/>
    </location>
</feature>
<feature type="region of interest" description="Disordered" evidence="5">
    <location>
        <begin position="269"/>
        <end position="324"/>
    </location>
</feature>
<keyword evidence="3" id="KW-0862">Zinc</keyword>
<dbReference type="CDD" id="cd16448">
    <property type="entry name" value="RING-H2"/>
    <property type="match status" value="1"/>
</dbReference>
<dbReference type="PANTHER" id="PTHR14155:SF610">
    <property type="entry name" value="OS01G0755700 PROTEIN"/>
    <property type="match status" value="1"/>
</dbReference>
<gene>
    <name evidence="7" type="ORF">LY90DRAFT_503161</name>
</gene>
<feature type="compositionally biased region" description="Low complexity" evidence="5">
    <location>
        <begin position="277"/>
        <end position="322"/>
    </location>
</feature>
<reference evidence="7 8" key="1">
    <citation type="submission" date="2016-08" db="EMBL/GenBank/DDBJ databases">
        <title>A Parts List for Fungal Cellulosomes Revealed by Comparative Genomics.</title>
        <authorList>
            <consortium name="DOE Joint Genome Institute"/>
            <person name="Haitjema C.H."/>
            <person name="Gilmore S.P."/>
            <person name="Henske J.K."/>
            <person name="Solomon K.V."/>
            <person name="De Groot R."/>
            <person name="Kuo A."/>
            <person name="Mondo S.J."/>
            <person name="Salamov A.A."/>
            <person name="Labutti K."/>
            <person name="Zhao Z."/>
            <person name="Chiniquy J."/>
            <person name="Barry K."/>
            <person name="Brewer H.M."/>
            <person name="Purvine S.O."/>
            <person name="Wright A.T."/>
            <person name="Boxma B."/>
            <person name="Van Alen T."/>
            <person name="Hackstein J.H."/>
            <person name="Baker S.E."/>
            <person name="Grigoriev I.V."/>
            <person name="O'Malley M.A."/>
        </authorList>
    </citation>
    <scope>NUCLEOTIDE SEQUENCE [LARGE SCALE GENOMIC DNA]</scope>
    <source>
        <strain evidence="7 8">G1</strain>
    </source>
</reference>
<feature type="compositionally biased region" description="Low complexity" evidence="5">
    <location>
        <begin position="1"/>
        <end position="20"/>
    </location>
</feature>
<dbReference type="SMART" id="SM00184">
    <property type="entry name" value="RING"/>
    <property type="match status" value="1"/>
</dbReference>
<evidence type="ECO:0000256" key="2">
    <source>
        <dbReference type="ARBA" id="ARBA00022771"/>
    </source>
</evidence>
<evidence type="ECO:0000259" key="6">
    <source>
        <dbReference type="PROSITE" id="PS50089"/>
    </source>
</evidence>
<evidence type="ECO:0000256" key="3">
    <source>
        <dbReference type="ARBA" id="ARBA00022833"/>
    </source>
</evidence>
<evidence type="ECO:0000256" key="1">
    <source>
        <dbReference type="ARBA" id="ARBA00022723"/>
    </source>
</evidence>
<keyword evidence="1" id="KW-0479">Metal-binding</keyword>
<dbReference type="InterPro" id="IPR053238">
    <property type="entry name" value="RING-H2_zinc_finger"/>
</dbReference>
<dbReference type="OrthoDB" id="8062037at2759"/>
<dbReference type="InterPro" id="IPR001841">
    <property type="entry name" value="Znf_RING"/>
</dbReference>
<proteinExistence type="predicted"/>
<dbReference type="GO" id="GO:0008270">
    <property type="term" value="F:zinc ion binding"/>
    <property type="evidence" value="ECO:0007669"/>
    <property type="project" value="UniProtKB-KW"/>
</dbReference>
<evidence type="ECO:0000256" key="4">
    <source>
        <dbReference type="PROSITE-ProRule" id="PRU00175"/>
    </source>
</evidence>
<dbReference type="AlphaFoldDB" id="A0A1Y2EP65"/>
<dbReference type="Pfam" id="PF13639">
    <property type="entry name" value="zf-RING_2"/>
    <property type="match status" value="1"/>
</dbReference>
<evidence type="ECO:0000313" key="8">
    <source>
        <dbReference type="Proteomes" id="UP000193920"/>
    </source>
</evidence>
<feature type="domain" description="RING-type" evidence="6">
    <location>
        <begin position="574"/>
        <end position="616"/>
    </location>
</feature>
<protein>
    <recommendedName>
        <fullName evidence="6">RING-type domain-containing protein</fullName>
    </recommendedName>
</protein>
<evidence type="ECO:0000256" key="5">
    <source>
        <dbReference type="SAM" id="MobiDB-lite"/>
    </source>
</evidence>
<dbReference type="PANTHER" id="PTHR14155">
    <property type="entry name" value="RING FINGER DOMAIN-CONTAINING"/>
    <property type="match status" value="1"/>
</dbReference>
<dbReference type="SUPFAM" id="SSF57850">
    <property type="entry name" value="RING/U-box"/>
    <property type="match status" value="1"/>
</dbReference>
<feature type="compositionally biased region" description="Basic residues" evidence="5">
    <location>
        <begin position="32"/>
        <end position="41"/>
    </location>
</feature>
<keyword evidence="8" id="KW-1185">Reference proteome</keyword>
<comment type="caution">
    <text evidence="7">The sequence shown here is derived from an EMBL/GenBank/DDBJ whole genome shotgun (WGS) entry which is preliminary data.</text>
</comment>
<keyword evidence="2 4" id="KW-0863">Zinc-finger</keyword>
<organism evidence="7 8">
    <name type="scientific">Neocallimastix californiae</name>
    <dbReference type="NCBI Taxonomy" id="1754190"/>
    <lineage>
        <taxon>Eukaryota</taxon>
        <taxon>Fungi</taxon>
        <taxon>Fungi incertae sedis</taxon>
        <taxon>Chytridiomycota</taxon>
        <taxon>Chytridiomycota incertae sedis</taxon>
        <taxon>Neocallimastigomycetes</taxon>
        <taxon>Neocallimastigales</taxon>
        <taxon>Neocallimastigaceae</taxon>
        <taxon>Neocallimastix</taxon>
    </lineage>
</organism>